<keyword evidence="1" id="KW-0732">Signal</keyword>
<evidence type="ECO:0000313" key="3">
    <source>
        <dbReference type="EMBL" id="MBP2327348.1"/>
    </source>
</evidence>
<proteinExistence type="predicted"/>
<feature type="domain" description="DUF4185" evidence="2">
    <location>
        <begin position="48"/>
        <end position="350"/>
    </location>
</feature>
<dbReference type="EMBL" id="JAGINW010000001">
    <property type="protein sequence ID" value="MBP2327348.1"/>
    <property type="molecule type" value="Genomic_DNA"/>
</dbReference>
<evidence type="ECO:0000256" key="1">
    <source>
        <dbReference type="SAM" id="SignalP"/>
    </source>
</evidence>
<dbReference type="Pfam" id="PF13810">
    <property type="entry name" value="DUF4185"/>
    <property type="match status" value="1"/>
</dbReference>
<protein>
    <recommendedName>
        <fullName evidence="2">DUF4185 domain-containing protein</fullName>
    </recommendedName>
</protein>
<evidence type="ECO:0000313" key="4">
    <source>
        <dbReference type="Proteomes" id="UP001519332"/>
    </source>
</evidence>
<comment type="caution">
    <text evidence="3">The sequence shown here is derived from an EMBL/GenBank/DDBJ whole genome shotgun (WGS) entry which is preliminary data.</text>
</comment>
<dbReference type="InterPro" id="IPR025442">
    <property type="entry name" value="DUF4185"/>
</dbReference>
<accession>A0ABS4TSG2</accession>
<sequence length="362" mass="40203">MNVNRRRLLVGAGGTLLGLGVGAGNAFAAPDQLGVTEIARLTAGQGALNATDTKWGIHGTDLGHMFMHKGRIAMVFGDTLGGPAADDFWSVPHEDWRSNCMAWIDPPSSPGKGLLLSEMVTDRPGHAKELLSSKKVDGDETTVIPTYGVAVRDRLFLHYMSVKQWGAPGHWTLNHSGLAYSDDNGQNWTKDKDLIWPGDSNFGQVAIVESRGFLYFFGIPGGRYAGVQLARVHPHRILAHEDYEYWDGQWWTRSRASAATIVPPNVGELSVRWNSYYRRWLMMYLDDPNGQIHLRTAAQLTGPWSDPKIVTTSAQYPSLYSPYITPLWNDGPDIWFTMSVFRSYGVLLLRTSLSRTRTTPPA</sequence>
<dbReference type="RefSeq" id="WP_209644309.1">
    <property type="nucleotide sequence ID" value="NZ_JAGINW010000001.1"/>
</dbReference>
<name>A0ABS4TSG2_9PSEU</name>
<feature type="signal peptide" evidence="1">
    <location>
        <begin position="1"/>
        <end position="28"/>
    </location>
</feature>
<gene>
    <name evidence="3" type="ORF">JOF56_007733</name>
</gene>
<dbReference type="InterPro" id="IPR006311">
    <property type="entry name" value="TAT_signal"/>
</dbReference>
<feature type="chain" id="PRO_5045522798" description="DUF4185 domain-containing protein" evidence="1">
    <location>
        <begin position="29"/>
        <end position="362"/>
    </location>
</feature>
<dbReference type="Proteomes" id="UP001519332">
    <property type="component" value="Unassembled WGS sequence"/>
</dbReference>
<evidence type="ECO:0000259" key="2">
    <source>
        <dbReference type="Pfam" id="PF13810"/>
    </source>
</evidence>
<keyword evidence="4" id="KW-1185">Reference proteome</keyword>
<organism evidence="3 4">
    <name type="scientific">Kibdelosporangium banguiense</name>
    <dbReference type="NCBI Taxonomy" id="1365924"/>
    <lineage>
        <taxon>Bacteria</taxon>
        <taxon>Bacillati</taxon>
        <taxon>Actinomycetota</taxon>
        <taxon>Actinomycetes</taxon>
        <taxon>Pseudonocardiales</taxon>
        <taxon>Pseudonocardiaceae</taxon>
        <taxon>Kibdelosporangium</taxon>
    </lineage>
</organism>
<reference evidence="3 4" key="1">
    <citation type="submission" date="2021-03" db="EMBL/GenBank/DDBJ databases">
        <title>Sequencing the genomes of 1000 actinobacteria strains.</title>
        <authorList>
            <person name="Klenk H.-P."/>
        </authorList>
    </citation>
    <scope>NUCLEOTIDE SEQUENCE [LARGE SCALE GENOMIC DNA]</scope>
    <source>
        <strain evidence="3 4">DSM 46670</strain>
    </source>
</reference>
<dbReference type="PROSITE" id="PS51318">
    <property type="entry name" value="TAT"/>
    <property type="match status" value="1"/>
</dbReference>